<dbReference type="EMBL" id="CAJPDS010000027">
    <property type="protein sequence ID" value="CAF9921016.1"/>
    <property type="molecule type" value="Genomic_DNA"/>
</dbReference>
<dbReference type="GO" id="GO:0019988">
    <property type="term" value="P:charged-tRNA amino acid modification"/>
    <property type="evidence" value="ECO:0007669"/>
    <property type="project" value="InterPro"/>
</dbReference>
<dbReference type="OrthoDB" id="45256at2759"/>
<evidence type="ECO:0000313" key="3">
    <source>
        <dbReference type="EMBL" id="CAF9921016.1"/>
    </source>
</evidence>
<evidence type="ECO:0000313" key="4">
    <source>
        <dbReference type="Proteomes" id="UP000664521"/>
    </source>
</evidence>
<dbReference type="PANTHER" id="PTHR31811">
    <property type="entry name" value="TRNA A64-2'-O-RIBOSYLPHOSPHATE TRANSFERASE"/>
    <property type="match status" value="1"/>
</dbReference>
<dbReference type="GO" id="GO:0043399">
    <property type="term" value="F:tRNA adenosine(64)-2'-O-ribosylphosphate transferase activity"/>
    <property type="evidence" value="ECO:0007669"/>
    <property type="project" value="InterPro"/>
</dbReference>
<protein>
    <recommendedName>
        <fullName evidence="5">Initiator tRNA phosphoribosyl transferase</fullName>
    </recommendedName>
</protein>
<proteinExistence type="predicted"/>
<dbReference type="InterPro" id="IPR033449">
    <property type="entry name" value="Rit1_N"/>
</dbReference>
<feature type="domain" description="Rit1 N-terminal" evidence="2">
    <location>
        <begin position="1"/>
        <end position="156"/>
    </location>
</feature>
<dbReference type="PANTHER" id="PTHR31811:SF0">
    <property type="entry name" value="TRNA A64-2'-O-RIBOSYLPHOSPHATE TRANSFERASE"/>
    <property type="match status" value="1"/>
</dbReference>
<name>A0A8H3FAE7_9LECA</name>
<reference evidence="3" key="1">
    <citation type="submission" date="2021-03" db="EMBL/GenBank/DDBJ databases">
        <authorList>
            <person name="Tagirdzhanova G."/>
        </authorList>
    </citation>
    <scope>NUCLEOTIDE SEQUENCE</scope>
</reference>
<dbReference type="Pfam" id="PF17184">
    <property type="entry name" value="Rit1_C"/>
    <property type="match status" value="1"/>
</dbReference>
<dbReference type="InterPro" id="IPR007306">
    <property type="entry name" value="Rit1"/>
</dbReference>
<dbReference type="Pfam" id="PF04179">
    <property type="entry name" value="Init_tRNA_PT"/>
    <property type="match status" value="1"/>
</dbReference>
<evidence type="ECO:0000259" key="2">
    <source>
        <dbReference type="Pfam" id="PF17184"/>
    </source>
</evidence>
<dbReference type="Proteomes" id="UP000664521">
    <property type="component" value="Unassembled WGS sequence"/>
</dbReference>
<comment type="caution">
    <text evidence="3">The sequence shown here is derived from an EMBL/GenBank/DDBJ whole genome shotgun (WGS) entry which is preliminary data.</text>
</comment>
<gene>
    <name evidence="3" type="ORF">HETSPECPRED_004407</name>
</gene>
<keyword evidence="4" id="KW-1185">Reference proteome</keyword>
<feature type="domain" description="Rit1 DUSP-like" evidence="1">
    <location>
        <begin position="220"/>
        <end position="332"/>
    </location>
</feature>
<dbReference type="GO" id="GO:0005737">
    <property type="term" value="C:cytoplasm"/>
    <property type="evidence" value="ECO:0007669"/>
    <property type="project" value="TreeGrafter"/>
</dbReference>
<evidence type="ECO:0000259" key="1">
    <source>
        <dbReference type="Pfam" id="PF04179"/>
    </source>
</evidence>
<dbReference type="InterPro" id="IPR033421">
    <property type="entry name" value="Rit1_DUSP-like"/>
</dbReference>
<organism evidence="3 4">
    <name type="scientific">Heterodermia speciosa</name>
    <dbReference type="NCBI Taxonomy" id="116794"/>
    <lineage>
        <taxon>Eukaryota</taxon>
        <taxon>Fungi</taxon>
        <taxon>Dikarya</taxon>
        <taxon>Ascomycota</taxon>
        <taxon>Pezizomycotina</taxon>
        <taxon>Lecanoromycetes</taxon>
        <taxon>OSLEUM clade</taxon>
        <taxon>Lecanoromycetidae</taxon>
        <taxon>Caliciales</taxon>
        <taxon>Physciaceae</taxon>
        <taxon>Heterodermia</taxon>
    </lineage>
</organism>
<sequence>MPDALAKTVPIWCAVMNQLLFGAGEVTVPEHVVGDSERAQLQERLAGWVEDVKALNLDLPRLRATISRPLEPFWITPGSISAHLLLPFPSCSKVICCTASRFIDHPETSDRSYIQGAADDSESWAHGLTPTLFWQHSEQLLETTEDDLPALIQSLIQASKDTGIDEEQATLIRPTSTIFIGTTNTVNTHTFDGTIICSPTSTSTPPDAAGTTTATETSRTLILNCGVGKLGSRALRTQLSRVPPFIQALRARTSDPTILFTCATGRDLSAGVALAVLCLFFDQNGGPVRSEDIVPKPMIDKTFIRQRLAWLTSSKPDINPSRATLQAVNLFLMSDP</sequence>
<accession>A0A8H3FAE7</accession>
<dbReference type="AlphaFoldDB" id="A0A8H3FAE7"/>
<evidence type="ECO:0008006" key="5">
    <source>
        <dbReference type="Google" id="ProtNLM"/>
    </source>
</evidence>